<comment type="caution">
    <text evidence="1">The sequence shown here is derived from an EMBL/GenBank/DDBJ whole genome shotgun (WGS) entry which is preliminary data.</text>
</comment>
<dbReference type="AlphaFoldDB" id="A0AAN7GNL3"/>
<evidence type="ECO:0000313" key="2">
    <source>
        <dbReference type="Proteomes" id="UP001345219"/>
    </source>
</evidence>
<sequence>MDLDSEAGWGILGGCHSFSGINILATEGIPCDFQVFAKVEDYKPKTPIFERGEENEKLYLNTLQEVSNTCCHRSKNSFVQEYLRFVNSARNWRENSYFHPRLREESPEPFKNIDYLKGIGLSAKQPTVQHHTSSRITIYSVAPRKETAKKHVIQRNREETIEICVEWGLLHH</sequence>
<name>A0AAN7GNL3_9MYRT</name>
<evidence type="ECO:0000313" key="1">
    <source>
        <dbReference type="EMBL" id="KAK4743478.1"/>
    </source>
</evidence>
<reference evidence="1 2" key="1">
    <citation type="journal article" date="2023" name="Hortic Res">
        <title>Pangenome of water caltrop reveals structural variations and asymmetric subgenome divergence after allopolyploidization.</title>
        <authorList>
            <person name="Zhang X."/>
            <person name="Chen Y."/>
            <person name="Wang L."/>
            <person name="Yuan Y."/>
            <person name="Fang M."/>
            <person name="Shi L."/>
            <person name="Lu R."/>
            <person name="Comes H.P."/>
            <person name="Ma Y."/>
            <person name="Chen Y."/>
            <person name="Huang G."/>
            <person name="Zhou Y."/>
            <person name="Zheng Z."/>
            <person name="Qiu Y."/>
        </authorList>
    </citation>
    <scope>NUCLEOTIDE SEQUENCE [LARGE SCALE GENOMIC DNA]</scope>
    <source>
        <tissue evidence="1">Roots</tissue>
    </source>
</reference>
<keyword evidence="2" id="KW-1185">Reference proteome</keyword>
<accession>A0AAN7GNL3</accession>
<gene>
    <name evidence="1" type="ORF">SAY87_001479</name>
</gene>
<proteinExistence type="predicted"/>
<protein>
    <submittedName>
        <fullName evidence="1">Uncharacterized protein</fullName>
    </submittedName>
</protein>
<organism evidence="1 2">
    <name type="scientific">Trapa incisa</name>
    <dbReference type="NCBI Taxonomy" id="236973"/>
    <lineage>
        <taxon>Eukaryota</taxon>
        <taxon>Viridiplantae</taxon>
        <taxon>Streptophyta</taxon>
        <taxon>Embryophyta</taxon>
        <taxon>Tracheophyta</taxon>
        <taxon>Spermatophyta</taxon>
        <taxon>Magnoliopsida</taxon>
        <taxon>eudicotyledons</taxon>
        <taxon>Gunneridae</taxon>
        <taxon>Pentapetalae</taxon>
        <taxon>rosids</taxon>
        <taxon>malvids</taxon>
        <taxon>Myrtales</taxon>
        <taxon>Lythraceae</taxon>
        <taxon>Trapa</taxon>
    </lineage>
</organism>
<dbReference type="Proteomes" id="UP001345219">
    <property type="component" value="Chromosome 1"/>
</dbReference>
<dbReference type="EMBL" id="JAXIOK010000023">
    <property type="protein sequence ID" value="KAK4743478.1"/>
    <property type="molecule type" value="Genomic_DNA"/>
</dbReference>